<evidence type="ECO:0000256" key="8">
    <source>
        <dbReference type="SAM" id="MobiDB-lite"/>
    </source>
</evidence>
<feature type="compositionally biased region" description="Low complexity" evidence="8">
    <location>
        <begin position="248"/>
        <end position="259"/>
    </location>
</feature>
<dbReference type="PANTHER" id="PTHR23142">
    <property type="entry name" value="PRE-MRNA-SPLICING FACTOR 38A-RELATED"/>
    <property type="match status" value="1"/>
</dbReference>
<dbReference type="STRING" id="1890683.A0A427YE25"/>
<gene>
    <name evidence="9" type="ORF">EHS25_002517</name>
</gene>
<evidence type="ECO:0000256" key="6">
    <source>
        <dbReference type="ARBA" id="ARBA00023242"/>
    </source>
</evidence>
<keyword evidence="10" id="KW-1185">Reference proteome</keyword>
<keyword evidence="4 7" id="KW-0747">Spliceosome</keyword>
<comment type="function">
    <text evidence="7">Required for pre-mRNA splicing.</text>
</comment>
<feature type="region of interest" description="Disordered" evidence="8">
    <location>
        <begin position="171"/>
        <end position="296"/>
    </location>
</feature>
<evidence type="ECO:0000256" key="4">
    <source>
        <dbReference type="ARBA" id="ARBA00022728"/>
    </source>
</evidence>
<dbReference type="GO" id="GO:0005681">
    <property type="term" value="C:spliceosomal complex"/>
    <property type="evidence" value="ECO:0007669"/>
    <property type="project" value="UniProtKB-KW"/>
</dbReference>
<evidence type="ECO:0000313" key="10">
    <source>
        <dbReference type="Proteomes" id="UP000279259"/>
    </source>
</evidence>
<organism evidence="9 10">
    <name type="scientific">Saitozyma podzolica</name>
    <dbReference type="NCBI Taxonomy" id="1890683"/>
    <lineage>
        <taxon>Eukaryota</taxon>
        <taxon>Fungi</taxon>
        <taxon>Dikarya</taxon>
        <taxon>Basidiomycota</taxon>
        <taxon>Agaricomycotina</taxon>
        <taxon>Tremellomycetes</taxon>
        <taxon>Tremellales</taxon>
        <taxon>Trimorphomycetaceae</taxon>
        <taxon>Saitozyma</taxon>
    </lineage>
</organism>
<proteinExistence type="inferred from homology"/>
<comment type="similarity">
    <text evidence="2 7">Belongs to the PRP38 family.</text>
</comment>
<feature type="compositionally biased region" description="Low complexity" evidence="8">
    <location>
        <begin position="212"/>
        <end position="227"/>
    </location>
</feature>
<dbReference type="OrthoDB" id="190958at2759"/>
<evidence type="ECO:0000256" key="7">
    <source>
        <dbReference type="RuleBase" id="RU367025"/>
    </source>
</evidence>
<protein>
    <recommendedName>
        <fullName evidence="7">Pre-mRNA-splicing factor 38</fullName>
    </recommendedName>
</protein>
<evidence type="ECO:0000313" key="9">
    <source>
        <dbReference type="EMBL" id="RSH89405.1"/>
    </source>
</evidence>
<evidence type="ECO:0000256" key="2">
    <source>
        <dbReference type="ARBA" id="ARBA00006164"/>
    </source>
</evidence>
<keyword evidence="6 7" id="KW-0539">Nucleus</keyword>
<evidence type="ECO:0000256" key="5">
    <source>
        <dbReference type="ARBA" id="ARBA00023187"/>
    </source>
</evidence>
<dbReference type="EMBL" id="RSCD01000014">
    <property type="protein sequence ID" value="RSH89405.1"/>
    <property type="molecule type" value="Genomic_DNA"/>
</dbReference>
<reference evidence="9 10" key="1">
    <citation type="submission" date="2018-11" db="EMBL/GenBank/DDBJ databases">
        <title>Genome sequence of Saitozyma podzolica DSM 27192.</title>
        <authorList>
            <person name="Aliyu H."/>
            <person name="Gorte O."/>
            <person name="Ochsenreither K."/>
        </authorList>
    </citation>
    <scope>NUCLEOTIDE SEQUENCE [LARGE SCALE GENOMIC DNA]</scope>
    <source>
        <strain evidence="9 10">DSM 27192</strain>
    </source>
</reference>
<comment type="subcellular location">
    <subcellularLocation>
        <location evidence="1 7">Nucleus</location>
    </subcellularLocation>
</comment>
<comment type="caution">
    <text evidence="9">The sequence shown here is derived from an EMBL/GenBank/DDBJ whole genome shotgun (WGS) entry which is preliminary data.</text>
</comment>
<name>A0A427YE25_9TREE</name>
<accession>A0A427YE25</accession>
<evidence type="ECO:0000256" key="1">
    <source>
        <dbReference type="ARBA" id="ARBA00004123"/>
    </source>
</evidence>
<feature type="compositionally biased region" description="Acidic residues" evidence="8">
    <location>
        <begin position="183"/>
        <end position="192"/>
    </location>
</feature>
<keyword evidence="5 7" id="KW-0508">mRNA splicing</keyword>
<dbReference type="GO" id="GO:0000398">
    <property type="term" value="P:mRNA splicing, via spliceosome"/>
    <property type="evidence" value="ECO:0007669"/>
    <property type="project" value="UniProtKB-UniRule"/>
</dbReference>
<dbReference type="Pfam" id="PF03371">
    <property type="entry name" value="PRP38"/>
    <property type="match status" value="1"/>
</dbReference>
<dbReference type="AlphaFoldDB" id="A0A427YE25"/>
<evidence type="ECO:0000256" key="3">
    <source>
        <dbReference type="ARBA" id="ARBA00022664"/>
    </source>
</evidence>
<sequence>MANSTVRGALSIHGGNPQFLIEKVIRARIYECLYWKEHCFALNAESIIDKAIELKAIGGVHDRQTPTDFMCLTLKLLQLQPEKEILFEYLLAEEFKYLRALAAFYIRLTFRSMEIYELLEPLMKDYRKLRIRQVGGYTMTHFDEFIDQLLTEDRVCDIILPRLTQRSVLEETEGLPPRKSLLDEEVDAEKEQDEGRSEAGSEPGAKRQRMLSRTPSRTPPSSRGSSPDLRRRRSRSASESTDGGRYMSRSPSRSRSHSVSGEEGDTRKRYISRSPSVSPDRELAALEAEERIDGDV</sequence>
<feature type="compositionally biased region" description="Basic and acidic residues" evidence="8">
    <location>
        <begin position="279"/>
        <end position="296"/>
    </location>
</feature>
<dbReference type="InterPro" id="IPR005037">
    <property type="entry name" value="PRP38"/>
</dbReference>
<keyword evidence="3 7" id="KW-0507">mRNA processing</keyword>
<dbReference type="Proteomes" id="UP000279259">
    <property type="component" value="Unassembled WGS sequence"/>
</dbReference>